<dbReference type="EMBL" id="WSEK01000004">
    <property type="protein sequence ID" value="MVQ49972.1"/>
    <property type="molecule type" value="Genomic_DNA"/>
</dbReference>
<dbReference type="PROSITE" id="PS01081">
    <property type="entry name" value="HTH_TETR_1"/>
    <property type="match status" value="1"/>
</dbReference>
<dbReference type="InterPro" id="IPR023772">
    <property type="entry name" value="DNA-bd_HTH_TetR-type_CS"/>
</dbReference>
<evidence type="ECO:0000256" key="1">
    <source>
        <dbReference type="ARBA" id="ARBA00023015"/>
    </source>
</evidence>
<keyword evidence="3" id="KW-0804">Transcription</keyword>
<name>A0A6L6XT44_9ACTN</name>
<organism evidence="6 7">
    <name type="scientific">Nocardioides agri</name>
    <dbReference type="NCBI Taxonomy" id="2682843"/>
    <lineage>
        <taxon>Bacteria</taxon>
        <taxon>Bacillati</taxon>
        <taxon>Actinomycetota</taxon>
        <taxon>Actinomycetes</taxon>
        <taxon>Propionibacteriales</taxon>
        <taxon>Nocardioidaceae</taxon>
        <taxon>Nocardioides</taxon>
    </lineage>
</organism>
<dbReference type="InterPro" id="IPR009057">
    <property type="entry name" value="Homeodomain-like_sf"/>
</dbReference>
<dbReference type="Proteomes" id="UP000473525">
    <property type="component" value="Unassembled WGS sequence"/>
</dbReference>
<evidence type="ECO:0000313" key="7">
    <source>
        <dbReference type="Proteomes" id="UP000473525"/>
    </source>
</evidence>
<gene>
    <name evidence="6" type="ORF">GON03_12330</name>
</gene>
<dbReference type="GO" id="GO:0000976">
    <property type="term" value="F:transcription cis-regulatory region binding"/>
    <property type="evidence" value="ECO:0007669"/>
    <property type="project" value="TreeGrafter"/>
</dbReference>
<keyword evidence="2 4" id="KW-0238">DNA-binding</keyword>
<dbReference type="InterPro" id="IPR050109">
    <property type="entry name" value="HTH-type_TetR-like_transc_reg"/>
</dbReference>
<dbReference type="InterPro" id="IPR001647">
    <property type="entry name" value="HTH_TetR"/>
</dbReference>
<proteinExistence type="predicted"/>
<protein>
    <submittedName>
        <fullName evidence="6">TetR family transcriptional regulator</fullName>
    </submittedName>
</protein>
<feature type="DNA-binding region" description="H-T-H motif" evidence="4">
    <location>
        <begin position="37"/>
        <end position="56"/>
    </location>
</feature>
<keyword evidence="1" id="KW-0805">Transcription regulation</keyword>
<dbReference type="RefSeq" id="WP_157342797.1">
    <property type="nucleotide sequence ID" value="NZ_WSEK01000004.1"/>
</dbReference>
<sequence length="195" mass="21312">MSESAISLREQKKVATAHRITHAAQVLAEQHGLDGFTMEDLAEAADVSRRTLFNYFASKTDAVLGPEPEVPERDVAAFRAGGPHGTLIDDLAELARTALSTKQLDRPTVERARRLLVSEPRLLAAAHHRFETITADFTDLVLEREGAGFDPARARLLLRLVLALFDVALDAFTAGDRTLVEAFDDQLAAARELLG</sequence>
<dbReference type="PROSITE" id="PS50977">
    <property type="entry name" value="HTH_TETR_2"/>
    <property type="match status" value="1"/>
</dbReference>
<keyword evidence="7" id="KW-1185">Reference proteome</keyword>
<feature type="domain" description="HTH tetR-type" evidence="5">
    <location>
        <begin position="14"/>
        <end position="74"/>
    </location>
</feature>
<dbReference type="SUPFAM" id="SSF46689">
    <property type="entry name" value="Homeodomain-like"/>
    <property type="match status" value="1"/>
</dbReference>
<dbReference type="AlphaFoldDB" id="A0A6L6XT44"/>
<evidence type="ECO:0000256" key="3">
    <source>
        <dbReference type="ARBA" id="ARBA00023163"/>
    </source>
</evidence>
<dbReference type="PANTHER" id="PTHR30055:SF234">
    <property type="entry name" value="HTH-TYPE TRANSCRIPTIONAL REGULATOR BETI"/>
    <property type="match status" value="1"/>
</dbReference>
<evidence type="ECO:0000256" key="4">
    <source>
        <dbReference type="PROSITE-ProRule" id="PRU00335"/>
    </source>
</evidence>
<dbReference type="Gene3D" id="1.10.357.10">
    <property type="entry name" value="Tetracycline Repressor, domain 2"/>
    <property type="match status" value="1"/>
</dbReference>
<dbReference type="PANTHER" id="PTHR30055">
    <property type="entry name" value="HTH-TYPE TRANSCRIPTIONAL REGULATOR RUTR"/>
    <property type="match status" value="1"/>
</dbReference>
<dbReference type="GO" id="GO:0003700">
    <property type="term" value="F:DNA-binding transcription factor activity"/>
    <property type="evidence" value="ECO:0007669"/>
    <property type="project" value="TreeGrafter"/>
</dbReference>
<dbReference type="Gene3D" id="1.10.10.60">
    <property type="entry name" value="Homeodomain-like"/>
    <property type="match status" value="1"/>
</dbReference>
<accession>A0A6L6XT44</accession>
<dbReference type="Pfam" id="PF00440">
    <property type="entry name" value="TetR_N"/>
    <property type="match status" value="1"/>
</dbReference>
<evidence type="ECO:0000259" key="5">
    <source>
        <dbReference type="PROSITE" id="PS50977"/>
    </source>
</evidence>
<evidence type="ECO:0000313" key="6">
    <source>
        <dbReference type="EMBL" id="MVQ49972.1"/>
    </source>
</evidence>
<comment type="caution">
    <text evidence="6">The sequence shown here is derived from an EMBL/GenBank/DDBJ whole genome shotgun (WGS) entry which is preliminary data.</text>
</comment>
<reference evidence="6 7" key="1">
    <citation type="submission" date="2019-12" db="EMBL/GenBank/DDBJ databases">
        <authorList>
            <person name="Huq M.A."/>
        </authorList>
    </citation>
    <scope>NUCLEOTIDE SEQUENCE [LARGE SCALE GENOMIC DNA]</scope>
    <source>
        <strain evidence="6 7">MAH-18</strain>
    </source>
</reference>
<evidence type="ECO:0000256" key="2">
    <source>
        <dbReference type="ARBA" id="ARBA00023125"/>
    </source>
</evidence>